<dbReference type="OrthoDB" id="268986at2157"/>
<evidence type="ECO:0000256" key="1">
    <source>
        <dbReference type="SAM" id="Phobius"/>
    </source>
</evidence>
<keyword evidence="3" id="KW-1185">Reference proteome</keyword>
<protein>
    <submittedName>
        <fullName evidence="2">Uncharacterized protein</fullName>
    </submittedName>
</protein>
<dbReference type="Proteomes" id="UP000236755">
    <property type="component" value="Unassembled WGS sequence"/>
</dbReference>
<dbReference type="STRING" id="555874.SAMN04488065_1823"/>
<proteinExistence type="predicted"/>
<reference evidence="2 3" key="1">
    <citation type="submission" date="2016-10" db="EMBL/GenBank/DDBJ databases">
        <authorList>
            <person name="de Groot N.N."/>
        </authorList>
    </citation>
    <scope>NUCLEOTIDE SEQUENCE [LARGE SCALE GENOMIC DNA]</scope>
    <source>
        <strain evidence="2 3">CGMCC 1.8712</strain>
    </source>
</reference>
<organism evidence="2 3">
    <name type="scientific">Haloplanus vescus</name>
    <dbReference type="NCBI Taxonomy" id="555874"/>
    <lineage>
        <taxon>Archaea</taxon>
        <taxon>Methanobacteriati</taxon>
        <taxon>Methanobacteriota</taxon>
        <taxon>Stenosarchaea group</taxon>
        <taxon>Halobacteria</taxon>
        <taxon>Halobacteriales</taxon>
        <taxon>Haloferacaceae</taxon>
        <taxon>Haloplanus</taxon>
    </lineage>
</organism>
<sequence>MLSESMAEGLVTYGFPLFWIGVGVVQWLWPSALFVAFSDEDVTPGARGFAVLWVVVGSVLALLFVPWTAAFGGWFVPGTVFVVVGGLQLVHPVWSLGERSGAAVGVLLLSTGTAALVVGLL</sequence>
<feature type="transmembrane region" description="Helical" evidence="1">
    <location>
        <begin position="101"/>
        <end position="120"/>
    </location>
</feature>
<dbReference type="AlphaFoldDB" id="A0A1H3YE51"/>
<dbReference type="EMBL" id="FNQT01000002">
    <property type="protein sequence ID" value="SEA09803.1"/>
    <property type="molecule type" value="Genomic_DNA"/>
</dbReference>
<evidence type="ECO:0000313" key="2">
    <source>
        <dbReference type="EMBL" id="SEA09803.1"/>
    </source>
</evidence>
<evidence type="ECO:0000313" key="3">
    <source>
        <dbReference type="Proteomes" id="UP000236755"/>
    </source>
</evidence>
<keyword evidence="1" id="KW-0472">Membrane</keyword>
<gene>
    <name evidence="2" type="ORF">SAMN04488065_1823</name>
</gene>
<feature type="transmembrane region" description="Helical" evidence="1">
    <location>
        <begin position="16"/>
        <end position="37"/>
    </location>
</feature>
<feature type="transmembrane region" description="Helical" evidence="1">
    <location>
        <begin position="49"/>
        <end position="68"/>
    </location>
</feature>
<keyword evidence="1" id="KW-1133">Transmembrane helix</keyword>
<keyword evidence="1" id="KW-0812">Transmembrane</keyword>
<name>A0A1H3YE51_9EURY</name>
<feature type="transmembrane region" description="Helical" evidence="1">
    <location>
        <begin position="74"/>
        <end position="94"/>
    </location>
</feature>
<accession>A0A1H3YE51</accession>
<dbReference type="RefSeq" id="WP_092634124.1">
    <property type="nucleotide sequence ID" value="NZ_FNQT01000002.1"/>
</dbReference>